<evidence type="ECO:0000256" key="1">
    <source>
        <dbReference type="SAM" id="MobiDB-lite"/>
    </source>
</evidence>
<protein>
    <submittedName>
        <fullName evidence="2">ORF c15869_g1_i1|g.6711 c15869_g1_i1|m.6711 type:5prime_partial len:141 (+) protein</fullName>
    </submittedName>
</protein>
<feature type="compositionally biased region" description="Basic and acidic residues" evidence="1">
    <location>
        <begin position="71"/>
        <end position="91"/>
    </location>
</feature>
<reference evidence="2" key="1">
    <citation type="submission" date="2015-01" db="EMBL/GenBank/DDBJ databases">
        <title>Transcriptome Assembly of Fopius arisanus.</title>
        <authorList>
            <person name="Geib S."/>
        </authorList>
    </citation>
    <scope>NUCLEOTIDE SEQUENCE</scope>
</reference>
<organism evidence="2">
    <name type="scientific">Fopius arisanus</name>
    <dbReference type="NCBI Taxonomy" id="64838"/>
    <lineage>
        <taxon>Eukaryota</taxon>
        <taxon>Metazoa</taxon>
        <taxon>Ecdysozoa</taxon>
        <taxon>Arthropoda</taxon>
        <taxon>Hexapoda</taxon>
        <taxon>Insecta</taxon>
        <taxon>Pterygota</taxon>
        <taxon>Neoptera</taxon>
        <taxon>Endopterygota</taxon>
        <taxon>Hymenoptera</taxon>
        <taxon>Apocrita</taxon>
        <taxon>Ichneumonoidea</taxon>
        <taxon>Braconidae</taxon>
        <taxon>Opiinae</taxon>
        <taxon>Fopius</taxon>
    </lineage>
</organism>
<feature type="non-terminal residue" evidence="2">
    <location>
        <position position="1"/>
    </location>
</feature>
<feature type="compositionally biased region" description="Gly residues" evidence="1">
    <location>
        <begin position="54"/>
        <end position="67"/>
    </location>
</feature>
<feature type="region of interest" description="Disordered" evidence="1">
    <location>
        <begin position="109"/>
        <end position="140"/>
    </location>
</feature>
<name>A0A0C9QB25_9HYME</name>
<dbReference type="AlphaFoldDB" id="A0A0C9QB25"/>
<proteinExistence type="predicted"/>
<sequence>KIIVVYLQTGMKGCVVLLFVASVVAAVTAQARVPMPSMAGMGAGQNGRRNDGIGARGGGMRQMGGMGRMRRASENYWKEDEAHDRNRRQSSDKSTGTAALGYGGCYDNGHGGHGGHGGHDEWDDGWGHGSWSSKIQDKKS</sequence>
<accession>A0A0C9QB25</accession>
<feature type="region of interest" description="Disordered" evidence="1">
    <location>
        <begin position="40"/>
        <end position="96"/>
    </location>
</feature>
<gene>
    <name evidence="2" type="ORF">g.6711</name>
</gene>
<evidence type="ECO:0000313" key="2">
    <source>
        <dbReference type="EMBL" id="JAG70201.1"/>
    </source>
</evidence>
<dbReference type="EMBL" id="GBYB01000434">
    <property type="protein sequence ID" value="JAG70201.1"/>
    <property type="molecule type" value="Transcribed_RNA"/>
</dbReference>